<proteinExistence type="predicted"/>
<keyword evidence="2" id="KW-1185">Reference proteome</keyword>
<dbReference type="EMBL" id="AP017313">
    <property type="protein sequence ID" value="BAU55238.1"/>
    <property type="molecule type" value="Genomic_DNA"/>
</dbReference>
<dbReference type="KEGG" id="mgot:MgSA37_03419"/>
<organism evidence="1 2">
    <name type="scientific">Mucilaginibacter gotjawali</name>
    <dbReference type="NCBI Taxonomy" id="1550579"/>
    <lineage>
        <taxon>Bacteria</taxon>
        <taxon>Pseudomonadati</taxon>
        <taxon>Bacteroidota</taxon>
        <taxon>Sphingobacteriia</taxon>
        <taxon>Sphingobacteriales</taxon>
        <taxon>Sphingobacteriaceae</taxon>
        <taxon>Mucilaginibacter</taxon>
    </lineage>
</organism>
<sequence>MFYSNPIKHNHAKLTINAVFIMKSNTYKLTKQNKTVDLFHTLRGTATIIEISLLIDFPKILNYDWPSVRERFREANI</sequence>
<gene>
    <name evidence="1" type="ORF">MgSA37_03419</name>
</gene>
<accession>A0A110B3A7</accession>
<name>A0A110B3A7_9SPHI</name>
<protein>
    <submittedName>
        <fullName evidence="1">Uncharacterized protein</fullName>
    </submittedName>
</protein>
<evidence type="ECO:0000313" key="2">
    <source>
        <dbReference type="Proteomes" id="UP000218263"/>
    </source>
</evidence>
<dbReference type="Proteomes" id="UP000218263">
    <property type="component" value="Chromosome"/>
</dbReference>
<reference evidence="1 2" key="1">
    <citation type="submission" date="2015-12" db="EMBL/GenBank/DDBJ databases">
        <title>Genome sequence of Mucilaginibacter gotjawali.</title>
        <authorList>
            <person name="Lee J.S."/>
            <person name="Lee K.C."/>
            <person name="Kim K.K."/>
            <person name="Lee B.W."/>
        </authorList>
    </citation>
    <scope>NUCLEOTIDE SEQUENCE [LARGE SCALE GENOMIC DNA]</scope>
    <source>
        <strain evidence="1 2">SA3-7</strain>
    </source>
</reference>
<evidence type="ECO:0000313" key="1">
    <source>
        <dbReference type="EMBL" id="BAU55238.1"/>
    </source>
</evidence>
<dbReference type="AlphaFoldDB" id="A0A110B3A7"/>